<dbReference type="Proteomes" id="UP000288178">
    <property type="component" value="Unassembled WGS sequence"/>
</dbReference>
<proteinExistence type="predicted"/>
<gene>
    <name evidence="1" type="ORF">ENE75_02560</name>
</gene>
<sequence>MRLISPPNEGQVGEIEHVLSGERRRFSSGAELLSALQGLQRDLADAVSTTAGSAVVPHR</sequence>
<keyword evidence="2" id="KW-1185">Reference proteome</keyword>
<reference evidence="1 2" key="1">
    <citation type="submission" date="2019-01" db="EMBL/GenBank/DDBJ databases">
        <authorList>
            <person name="Chen W.-M."/>
        </authorList>
    </citation>
    <scope>NUCLEOTIDE SEQUENCE [LARGE SCALE GENOMIC DNA]</scope>
    <source>
        <strain evidence="1 2">ICH-3</strain>
    </source>
</reference>
<evidence type="ECO:0000313" key="2">
    <source>
        <dbReference type="Proteomes" id="UP000288178"/>
    </source>
</evidence>
<dbReference type="AlphaFoldDB" id="A0A437K0D0"/>
<organism evidence="1 2">
    <name type="scientific">Rubrivivax albus</name>
    <dbReference type="NCBI Taxonomy" id="2499835"/>
    <lineage>
        <taxon>Bacteria</taxon>
        <taxon>Pseudomonadati</taxon>
        <taxon>Pseudomonadota</taxon>
        <taxon>Betaproteobacteria</taxon>
        <taxon>Burkholderiales</taxon>
        <taxon>Sphaerotilaceae</taxon>
        <taxon>Rubrivivax</taxon>
    </lineage>
</organism>
<name>A0A437K0D0_9BURK</name>
<evidence type="ECO:0000313" key="1">
    <source>
        <dbReference type="EMBL" id="RVT53789.1"/>
    </source>
</evidence>
<dbReference type="EMBL" id="SACT01000001">
    <property type="protein sequence ID" value="RVT53789.1"/>
    <property type="molecule type" value="Genomic_DNA"/>
</dbReference>
<comment type="caution">
    <text evidence="1">The sequence shown here is derived from an EMBL/GenBank/DDBJ whole genome shotgun (WGS) entry which is preliminary data.</text>
</comment>
<accession>A0A437K0D0</accession>
<protein>
    <submittedName>
        <fullName evidence="1">Uncharacterized protein</fullName>
    </submittedName>
</protein>